<gene>
    <name evidence="2" type="ordered locus">RAM_43325</name>
</gene>
<proteinExistence type="predicted"/>
<reference evidence="2 3" key="1">
    <citation type="journal article" date="2011" name="J. Bacteriol.">
        <title>Whole genome sequence of the rifamycin B-producing strain Amycolatopsis mediterranei S699.</title>
        <authorList>
            <person name="Verma M."/>
            <person name="Kaur J."/>
            <person name="Kumar M."/>
            <person name="Kumari K."/>
            <person name="Saxena A."/>
            <person name="Anand S."/>
            <person name="Nigam A."/>
            <person name="Ravi V."/>
            <person name="Raghuvanshi S."/>
            <person name="Khurana P."/>
            <person name="Tyagi A.K."/>
            <person name="Khurana J.P."/>
            <person name="Lal R."/>
        </authorList>
    </citation>
    <scope>NUCLEOTIDE SEQUENCE [LARGE SCALE GENOMIC DNA]</scope>
    <source>
        <strain evidence="2 3">S699</strain>
    </source>
</reference>
<protein>
    <submittedName>
        <fullName evidence="2">Uncharacterized protein</fullName>
    </submittedName>
</protein>
<feature type="region of interest" description="Disordered" evidence="1">
    <location>
        <begin position="1"/>
        <end position="24"/>
    </location>
</feature>
<evidence type="ECO:0000256" key="1">
    <source>
        <dbReference type="SAM" id="MobiDB-lite"/>
    </source>
</evidence>
<dbReference type="EMBL" id="CP002896">
    <property type="protein sequence ID" value="AEK47132.1"/>
    <property type="molecule type" value="Genomic_DNA"/>
</dbReference>
<sequence length="45" mass="4378">MLEGAGFGFGAAEDDGAFAGSSPDEQAVSAAKATKATTTVRMSAP</sequence>
<dbReference type="KEGG" id="amn:RAM_43325"/>
<dbReference type="Proteomes" id="UP000006138">
    <property type="component" value="Chromosome"/>
</dbReference>
<evidence type="ECO:0000313" key="2">
    <source>
        <dbReference type="EMBL" id="AEK47132.1"/>
    </source>
</evidence>
<evidence type="ECO:0000313" key="3">
    <source>
        <dbReference type="Proteomes" id="UP000006138"/>
    </source>
</evidence>
<name>A0A9R0P6H6_AMYMS</name>
<dbReference type="AlphaFoldDB" id="A0A9R0P6H6"/>
<accession>A0A9R0P6H6</accession>
<organism evidence="2 3">
    <name type="scientific">Amycolatopsis mediterranei (strain S699)</name>
    <name type="common">Nocardia mediterranei</name>
    <dbReference type="NCBI Taxonomy" id="713604"/>
    <lineage>
        <taxon>Bacteria</taxon>
        <taxon>Bacillati</taxon>
        <taxon>Actinomycetota</taxon>
        <taxon>Actinomycetes</taxon>
        <taxon>Pseudonocardiales</taxon>
        <taxon>Pseudonocardiaceae</taxon>
        <taxon>Amycolatopsis</taxon>
    </lineage>
</organism>
<keyword evidence="3" id="KW-1185">Reference proteome</keyword>